<feature type="compositionally biased region" description="Polar residues" evidence="4">
    <location>
        <begin position="79"/>
        <end position="102"/>
    </location>
</feature>
<dbReference type="SUPFAM" id="SSF52113">
    <property type="entry name" value="BRCT domain"/>
    <property type="match status" value="2"/>
</dbReference>
<dbReference type="InterPro" id="IPR001357">
    <property type="entry name" value="BRCT_dom"/>
</dbReference>
<dbReference type="PANTHER" id="PTHR15321">
    <property type="entry name" value="TUMOR SUPPRESSOR P53-BINDING PROTEIN 1"/>
    <property type="match status" value="1"/>
</dbReference>
<feature type="compositionally biased region" description="Polar residues" evidence="4">
    <location>
        <begin position="138"/>
        <end position="151"/>
    </location>
</feature>
<dbReference type="InterPro" id="IPR047249">
    <property type="entry name" value="BRCT_p53bp1-like_rpt1"/>
</dbReference>
<evidence type="ECO:0000259" key="5">
    <source>
        <dbReference type="PROSITE" id="PS50172"/>
    </source>
</evidence>
<dbReference type="SUPFAM" id="SSF63748">
    <property type="entry name" value="Tudor/PWWP/MBT"/>
    <property type="match status" value="1"/>
</dbReference>
<dbReference type="InterPro" id="IPR047250">
    <property type="entry name" value="BRCT_p53bp1-like_rpt2"/>
</dbReference>
<keyword evidence="2" id="KW-0227">DNA damage</keyword>
<feature type="compositionally biased region" description="Polar residues" evidence="4">
    <location>
        <begin position="1087"/>
        <end position="1097"/>
    </location>
</feature>
<feature type="compositionally biased region" description="Low complexity" evidence="4">
    <location>
        <begin position="1225"/>
        <end position="1241"/>
    </location>
</feature>
<name>A0ABD3VZ20_SINWO</name>
<dbReference type="Pfam" id="PF09038">
    <property type="entry name" value="53-BP1_Tudor"/>
    <property type="match status" value="1"/>
</dbReference>
<sequence>MDADDSNLIPTPTETSFIILGSQGESQRLSDTEQHAEILRSLPALQMPKKSSRNRSPRLTQQSEGRSSDTSTKEKTSSADLVSNTTSEEKQPQNQQKTVSETEVQDDDSACITVDNSSTIKTSGPSHGQDLLEEDDTNNNQSCLGQGKEQTSPVRSGSGSSKESSLSSRTKDTLGSYDQCELYKTQEEHIHGQRFSLFAPSLSEQDMFDDESDNDDEGRQIATPAEHIGSLQLSAEPMLVPESFDEAEYEIPPSPDIYDATHLIIPNSPTEGDSDDPETGDEEIADQTLCNLAACNTLAEDDDQVSRKASSVANDVQIGSNEESVHLHLSSSHTVRDTTEDSLSKIEGSQEDKSLKSYQIRGQTMADEVIVIKSQTAEEDSQFFALRLSPSQGEVTQASTGLERKQCLPEAETVGFMPREGTLLHPSSVVSLYAGQCTKGGSQRQRSLVEEQIQTSKHKLSDSSSNVVQVAPLLTIGMIDTQSEQPPSQPRFHLEKPGAGDMEVETSEECQKNVFQRARKSRKQPLIQDDSEDYVPNLRPEIVCEDTEQKFVSKEVCKESQGESNTKYQIGSDIREAMQLDTEPYDPNETLEPGTTSDRTVVGEAVQCGDQIVSQPLNTCTGQSIVAGLRPPSSVSVSVSRQGSSVVGDKLIPADSSIHNERKVEDVLKESLSGKMSHSVQENPDVDKNVVQIIEDASVSRPAVDVAGNTNRPMKVSLVEGQTPHVSCTAESTTLIQTQRHESLGLACPNRPSTNKTIIASSSGLHNKNGNTSRRKISTWKGKLVYKYKGHHLRRRENQMRSRSFELDTRGNGFNEEQAHPSKKRKIDPYTFCVSESRATPGREEIVQNPVQLTRQHSSPTTVTPERTPILSRKRRRLIHKKTGLLKSSSSGDSETSRIKPKAHVHFQTDQTWAPDPSLWSAPYPSGTARGSLLQYGQHSVTDAVVTPSAAPSAQPIVPSTLEKRLSLEKQSTSLSLKGSQEEKYEKWTVVTKTVMQFTIVKVEEKVVHQGKILSNKVISLEEEEPRAVKVTSQSECEFVSPEPSPSRSVSTLTSGDLGDISSSSHGSQSRSISSDSSKASLIPSSQDRSSFGSQEQSDPHHFVSPQAVTRTRTSITQIQTSAESKEKEDQHAESVTPKKPYAEAGAVVDNPHSDVDHSASGTPHEVSTINKTGSCNHTRTFSGECSKASDSLFSPSEKSDSTADKSSLSSTGKGEVTKPQLKPSTTSAAVGSTSAVKAASQLRSRKSESNEISPEIPYQDKVISSSISDIESPTTASRTIKSSDQPGSNVFAKWKDGFFYPGKIVSTDRYNRYKVAFLDGDSQTVKSSNLLLVEQLPVGQSVLVKSSEDQVYECGLIVQRSPSHYIVKKDDGSNGRYSLDAVILSEDHAGYLLMNEGDEARQICPAVGPPVLPTNLADISLDNLVDGKRRTSKSEIHQADTESKLGGNESATKRGKKRKLGDIEPQATSTPTPKGKAMSVTKDRGAPECSPLMTSRESPLTSRRQSPRKAKIGLFGDLKGPLPAKKTLFKGLVFMLTHVEKTTDQKEQEKKLLEDSSLEASTDSSTGEEEVQIPFDKDHLKEQIERGGGTVLDKFDPDLVCGSNHCYLLSSMYQKTIKYLQCLAAGVPCVSHLWIIDSCKQGFLLDYGHYILPAGISLEKKRIMECSKTGTQPLMNLRVSVVSKTDKFAEEWIKILQLAKCVIIDKFPPPARSDEGDRPEVVVTDSSISPAHIKRAKQLNIPLVSSQWVIQSLVNGQQVKFDGHPQYSYNYSNV</sequence>
<dbReference type="InterPro" id="IPR015125">
    <property type="entry name" value="53-BP1_Tudor"/>
</dbReference>
<dbReference type="GO" id="GO:0005634">
    <property type="term" value="C:nucleus"/>
    <property type="evidence" value="ECO:0007669"/>
    <property type="project" value="UniProtKB-SubCell"/>
</dbReference>
<feature type="region of interest" description="Disordered" evidence="4">
    <location>
        <begin position="1"/>
        <end position="177"/>
    </location>
</feature>
<dbReference type="Pfam" id="PF18428">
    <property type="entry name" value="BRCT_3"/>
    <property type="match status" value="1"/>
</dbReference>
<dbReference type="InterPro" id="IPR002999">
    <property type="entry name" value="Tudor"/>
</dbReference>
<gene>
    <name evidence="6" type="ORF">ACJMK2_044138</name>
</gene>
<keyword evidence="3" id="KW-0539">Nucleus</keyword>
<dbReference type="Proteomes" id="UP001634394">
    <property type="component" value="Unassembled WGS sequence"/>
</dbReference>
<feature type="compositionally biased region" description="Polar residues" evidence="4">
    <location>
        <begin position="1493"/>
        <end position="1505"/>
    </location>
</feature>
<dbReference type="InterPro" id="IPR047252">
    <property type="entry name" value="TP53BP1-like"/>
</dbReference>
<comment type="subcellular location">
    <subcellularLocation>
        <location evidence="1">Nucleus</location>
    </subcellularLocation>
</comment>
<feature type="compositionally biased region" description="Low complexity" evidence="4">
    <location>
        <begin position="152"/>
        <end position="168"/>
    </location>
</feature>
<evidence type="ECO:0000256" key="1">
    <source>
        <dbReference type="ARBA" id="ARBA00004123"/>
    </source>
</evidence>
<dbReference type="CDD" id="cd17745">
    <property type="entry name" value="BRCT_p53bp1_rpt1"/>
    <property type="match status" value="1"/>
</dbReference>
<feature type="region of interest" description="Disordered" evidence="4">
    <location>
        <begin position="195"/>
        <end position="219"/>
    </location>
</feature>
<dbReference type="SMART" id="SM00333">
    <property type="entry name" value="TUDOR"/>
    <property type="match status" value="1"/>
</dbReference>
<evidence type="ECO:0000256" key="3">
    <source>
        <dbReference type="ARBA" id="ARBA00023242"/>
    </source>
</evidence>
<comment type="caution">
    <text evidence="6">The sequence shown here is derived from an EMBL/GenBank/DDBJ whole genome shotgun (WGS) entry which is preliminary data.</text>
</comment>
<dbReference type="GO" id="GO:0006974">
    <property type="term" value="P:DNA damage response"/>
    <property type="evidence" value="ECO:0007669"/>
    <property type="project" value="UniProtKB-KW"/>
</dbReference>
<dbReference type="Gene3D" id="2.30.30.140">
    <property type="match status" value="1"/>
</dbReference>
<keyword evidence="7" id="KW-1185">Reference proteome</keyword>
<feature type="region of interest" description="Disordered" evidence="4">
    <location>
        <begin position="1431"/>
        <end position="1509"/>
    </location>
</feature>
<protein>
    <recommendedName>
        <fullName evidence="5">BRCT domain-containing protein</fullName>
    </recommendedName>
</protein>
<feature type="compositionally biased region" description="Polar residues" evidence="4">
    <location>
        <begin position="1160"/>
        <end position="1197"/>
    </location>
</feature>
<feature type="compositionally biased region" description="Polar residues" evidence="4">
    <location>
        <begin position="1263"/>
        <end position="1285"/>
    </location>
</feature>
<feature type="compositionally biased region" description="Acidic residues" evidence="4">
    <location>
        <begin position="206"/>
        <end position="216"/>
    </location>
</feature>
<evidence type="ECO:0000256" key="4">
    <source>
        <dbReference type="SAM" id="MobiDB-lite"/>
    </source>
</evidence>
<feature type="region of interest" description="Disordered" evidence="4">
    <location>
        <begin position="1545"/>
        <end position="1572"/>
    </location>
</feature>
<dbReference type="EMBL" id="JBJQND010000009">
    <property type="protein sequence ID" value="KAL3866886.1"/>
    <property type="molecule type" value="Genomic_DNA"/>
</dbReference>
<feature type="domain" description="BRCT" evidence="5">
    <location>
        <begin position="1525"/>
        <end position="1653"/>
    </location>
</feature>
<organism evidence="6 7">
    <name type="scientific">Sinanodonta woodiana</name>
    <name type="common">Chinese pond mussel</name>
    <name type="synonym">Anodonta woodiana</name>
    <dbReference type="NCBI Taxonomy" id="1069815"/>
    <lineage>
        <taxon>Eukaryota</taxon>
        <taxon>Metazoa</taxon>
        <taxon>Spiralia</taxon>
        <taxon>Lophotrochozoa</taxon>
        <taxon>Mollusca</taxon>
        <taxon>Bivalvia</taxon>
        <taxon>Autobranchia</taxon>
        <taxon>Heteroconchia</taxon>
        <taxon>Palaeoheterodonta</taxon>
        <taxon>Unionida</taxon>
        <taxon>Unionoidea</taxon>
        <taxon>Unionidae</taxon>
        <taxon>Unioninae</taxon>
        <taxon>Sinanodonta</taxon>
    </lineage>
</organism>
<proteinExistence type="predicted"/>
<feature type="compositionally biased region" description="Basic and acidic residues" evidence="4">
    <location>
        <begin position="1431"/>
        <end position="1444"/>
    </location>
</feature>
<dbReference type="InterPro" id="IPR036420">
    <property type="entry name" value="BRCT_dom_sf"/>
</dbReference>
<feature type="region of interest" description="Disordered" evidence="4">
    <location>
        <begin position="1032"/>
        <end position="1285"/>
    </location>
</feature>
<accession>A0ABD3VZ20</accession>
<feature type="compositionally biased region" description="Low complexity" evidence="4">
    <location>
        <begin position="1040"/>
        <end position="1086"/>
    </location>
</feature>
<feature type="compositionally biased region" description="Basic and acidic residues" evidence="4">
    <location>
        <begin position="1545"/>
        <end position="1555"/>
    </location>
</feature>
<feature type="compositionally biased region" description="Basic and acidic residues" evidence="4">
    <location>
        <begin position="28"/>
        <end position="38"/>
    </location>
</feature>
<dbReference type="PROSITE" id="PS50172">
    <property type="entry name" value="BRCT"/>
    <property type="match status" value="1"/>
</dbReference>
<evidence type="ECO:0000256" key="2">
    <source>
        <dbReference type="ARBA" id="ARBA00022763"/>
    </source>
</evidence>
<feature type="compositionally biased region" description="Low complexity" evidence="4">
    <location>
        <begin position="1110"/>
        <end position="1122"/>
    </location>
</feature>
<dbReference type="Gene3D" id="3.40.50.10190">
    <property type="entry name" value="BRCT domain"/>
    <property type="match status" value="2"/>
</dbReference>
<dbReference type="PANTHER" id="PTHR15321:SF3">
    <property type="entry name" value="TP53-BINDING PROTEIN 1"/>
    <property type="match status" value="1"/>
</dbReference>
<dbReference type="CDD" id="cd20383">
    <property type="entry name" value="Tudor_53BP1"/>
    <property type="match status" value="1"/>
</dbReference>
<dbReference type="CDD" id="cd17724">
    <property type="entry name" value="BRCT_p53bp1_rpt2"/>
    <property type="match status" value="1"/>
</dbReference>
<feature type="compositionally biased region" description="Polar residues" evidence="4">
    <location>
        <begin position="114"/>
        <end position="126"/>
    </location>
</feature>
<evidence type="ECO:0000313" key="6">
    <source>
        <dbReference type="EMBL" id="KAL3866886.1"/>
    </source>
</evidence>
<dbReference type="SMART" id="SM00292">
    <property type="entry name" value="BRCT"/>
    <property type="match status" value="2"/>
</dbReference>
<reference evidence="6 7" key="1">
    <citation type="submission" date="2024-11" db="EMBL/GenBank/DDBJ databases">
        <title>Chromosome-level genome assembly of the freshwater bivalve Anodonta woodiana.</title>
        <authorList>
            <person name="Chen X."/>
        </authorList>
    </citation>
    <scope>NUCLEOTIDE SEQUENCE [LARGE SCALE GENOMIC DNA]</scope>
    <source>
        <strain evidence="6">MN2024</strain>
        <tissue evidence="6">Gills</tissue>
    </source>
</reference>
<feature type="compositionally biased region" description="Basic and acidic residues" evidence="4">
    <location>
        <begin position="1124"/>
        <end position="1133"/>
    </location>
</feature>
<evidence type="ECO:0000313" key="7">
    <source>
        <dbReference type="Proteomes" id="UP001634394"/>
    </source>
</evidence>